<organism evidence="2 3">
    <name type="scientific">Kineosporia succinea</name>
    <dbReference type="NCBI Taxonomy" id="84632"/>
    <lineage>
        <taxon>Bacteria</taxon>
        <taxon>Bacillati</taxon>
        <taxon>Actinomycetota</taxon>
        <taxon>Actinomycetes</taxon>
        <taxon>Kineosporiales</taxon>
        <taxon>Kineosporiaceae</taxon>
        <taxon>Kineosporia</taxon>
    </lineage>
</organism>
<keyword evidence="3" id="KW-1185">Reference proteome</keyword>
<sequence>MNAQQITIAAAVILILVGLLLIGLGTRPTSAAVHVPVEEADPSGTGTGELPEVTAMDALADPADPPEDVEDPTPPLAVVETRPFVPLVRPGHESTPPERHRCRDQVGPGLDADLAEVVRLLESKSPELRGMLLNTSSAVVAQELAVLRAYLRGALTGLDTRLRNGPAHEGDRDTVACLVAGLNRLPVHHGACFHRAPRGEVRLNTFFPGSVLTEPAFTRADRNAFPASGVDAGPLVNYVIWSETGRRTPLLVGHTDTVMFDVTTRFRVLAIDQQHGDATVYLFEEADRPSPRARRENQVLEHLRTRAAAAGVGPIDGPAPSPVSHPGLDDFGRPYALRTDAETESVR</sequence>
<feature type="region of interest" description="Disordered" evidence="1">
    <location>
        <begin position="309"/>
        <end position="347"/>
    </location>
</feature>
<evidence type="ECO:0000313" key="3">
    <source>
        <dbReference type="Proteomes" id="UP001235712"/>
    </source>
</evidence>
<protein>
    <submittedName>
        <fullName evidence="2">Uncharacterized protein</fullName>
    </submittedName>
</protein>
<gene>
    <name evidence="2" type="ORF">J2S57_003516</name>
</gene>
<reference evidence="2 3" key="1">
    <citation type="submission" date="2023-07" db="EMBL/GenBank/DDBJ databases">
        <title>Sequencing the genomes of 1000 actinobacteria strains.</title>
        <authorList>
            <person name="Klenk H.-P."/>
        </authorList>
    </citation>
    <scope>NUCLEOTIDE SEQUENCE [LARGE SCALE GENOMIC DNA]</scope>
    <source>
        <strain evidence="2 3">DSM 44388</strain>
    </source>
</reference>
<name>A0ABT9P515_9ACTN</name>
<evidence type="ECO:0000313" key="2">
    <source>
        <dbReference type="EMBL" id="MDP9827767.1"/>
    </source>
</evidence>
<evidence type="ECO:0000256" key="1">
    <source>
        <dbReference type="SAM" id="MobiDB-lite"/>
    </source>
</evidence>
<dbReference type="RefSeq" id="WP_307244238.1">
    <property type="nucleotide sequence ID" value="NZ_JAUSQZ010000001.1"/>
</dbReference>
<dbReference type="Proteomes" id="UP001235712">
    <property type="component" value="Unassembled WGS sequence"/>
</dbReference>
<accession>A0ABT9P515</accession>
<dbReference type="Gene3D" id="3.90.176.10">
    <property type="entry name" value="Toxin ADP-ribosyltransferase, Chain A, domain 1"/>
    <property type="match status" value="1"/>
</dbReference>
<proteinExistence type="predicted"/>
<comment type="caution">
    <text evidence="2">The sequence shown here is derived from an EMBL/GenBank/DDBJ whole genome shotgun (WGS) entry which is preliminary data.</text>
</comment>
<dbReference type="EMBL" id="JAUSQZ010000001">
    <property type="protein sequence ID" value="MDP9827767.1"/>
    <property type="molecule type" value="Genomic_DNA"/>
</dbReference>